<comment type="caution">
    <text evidence="1">The sequence shown here is derived from an EMBL/GenBank/DDBJ whole genome shotgun (WGS) entry which is preliminary data.</text>
</comment>
<dbReference type="EMBL" id="RXHU01000045">
    <property type="protein sequence ID" value="RTE08641.1"/>
    <property type="molecule type" value="Genomic_DNA"/>
</dbReference>
<organism evidence="1 2">
    <name type="scientific">Paenibacillus whitsoniae</name>
    <dbReference type="NCBI Taxonomy" id="2496558"/>
    <lineage>
        <taxon>Bacteria</taxon>
        <taxon>Bacillati</taxon>
        <taxon>Bacillota</taxon>
        <taxon>Bacilli</taxon>
        <taxon>Bacillales</taxon>
        <taxon>Paenibacillaceae</taxon>
        <taxon>Paenibacillus</taxon>
    </lineage>
</organism>
<dbReference type="AlphaFoldDB" id="A0A430JCA4"/>
<name>A0A430JCA4_9BACL</name>
<keyword evidence="2" id="KW-1185">Reference proteome</keyword>
<dbReference type="RefSeq" id="WP_126142300.1">
    <property type="nucleotide sequence ID" value="NZ_RXHU01000045.1"/>
</dbReference>
<dbReference type="OrthoDB" id="2626601at2"/>
<protein>
    <submittedName>
        <fullName evidence="1">Uncharacterized protein</fullName>
    </submittedName>
</protein>
<reference evidence="1 2" key="1">
    <citation type="submission" date="2018-12" db="EMBL/GenBank/DDBJ databases">
        <title>Bacillus ochoae sp. nov., Paenibacillus whitsoniae sp. nov., Paenibacillus spiritus sp. nov. Isolated from the Mars Exploration Rover during spacecraft assembly.</title>
        <authorList>
            <person name="Seuylemezian A."/>
            <person name="Vaishampayan P."/>
        </authorList>
    </citation>
    <scope>NUCLEOTIDE SEQUENCE [LARGE SCALE GENOMIC DNA]</scope>
    <source>
        <strain evidence="1 2">MER 54</strain>
    </source>
</reference>
<evidence type="ECO:0000313" key="1">
    <source>
        <dbReference type="EMBL" id="RTE08641.1"/>
    </source>
</evidence>
<dbReference type="Proteomes" id="UP000276128">
    <property type="component" value="Unassembled WGS sequence"/>
</dbReference>
<gene>
    <name evidence="1" type="ORF">EJQ19_16270</name>
</gene>
<sequence>MFKAGFILATDAHIDAAIFNRAHVSVYQRSSKGIMEPLFEGGIFESDCEMLVKMAGGYLLKANCEFRLCNE</sequence>
<evidence type="ECO:0000313" key="2">
    <source>
        <dbReference type="Proteomes" id="UP000276128"/>
    </source>
</evidence>
<proteinExistence type="predicted"/>
<accession>A0A430JCA4</accession>